<dbReference type="AlphaFoldDB" id="A0A1E4T8S1"/>
<keyword evidence="3" id="KW-1185">Reference proteome</keyword>
<sequence>YLRHCTYCQSTEHSHRACTVAAVCPHCLQRDHPPQRCLITLIPSPPHSITTTPAATQVSVPSTPTPDPEPISIAENWADDPHDFMAESPLQIINSKPLVSKHAPETLSVPETPTETSSSKSKNSENNIFQLMECDSDIDDLFDSSHSDSSSVIMEVEEDHHQDLQQSPSAGRNKDPLV</sequence>
<proteinExistence type="predicted"/>
<protein>
    <submittedName>
        <fullName evidence="2">Uncharacterized protein</fullName>
    </submittedName>
</protein>
<reference evidence="3" key="1">
    <citation type="submission" date="2016-04" db="EMBL/GenBank/DDBJ databases">
        <title>Comparative genomics of biotechnologically important yeasts.</title>
        <authorList>
            <consortium name="DOE Joint Genome Institute"/>
            <person name="Riley R."/>
            <person name="Haridas S."/>
            <person name="Wolfe K.H."/>
            <person name="Lopes M.R."/>
            <person name="Hittinger C.T."/>
            <person name="Goker M."/>
            <person name="Salamov A."/>
            <person name="Wisecaver J."/>
            <person name="Long T.M."/>
            <person name="Aerts A.L."/>
            <person name="Barry K."/>
            <person name="Choi C."/>
            <person name="Clum A."/>
            <person name="Coughlan A.Y."/>
            <person name="Deshpande S."/>
            <person name="Douglass A.P."/>
            <person name="Hanson S.J."/>
            <person name="Klenk H.-P."/>
            <person name="Labutti K."/>
            <person name="Lapidus A."/>
            <person name="Lindquist E."/>
            <person name="Lipzen A."/>
            <person name="Meier-Kolthoff J.P."/>
            <person name="Ohm R.A."/>
            <person name="Otillar R.P."/>
            <person name="Pangilinan J."/>
            <person name="Peng Y."/>
            <person name="Rokas A."/>
            <person name="Rosa C.A."/>
            <person name="Scheuner C."/>
            <person name="Sibirny A.A."/>
            <person name="Slot J.C."/>
            <person name="Stielow J.B."/>
            <person name="Sun H."/>
            <person name="Kurtzman C.P."/>
            <person name="Blackwell M."/>
            <person name="Grigoriev I.V."/>
            <person name="Jeffries T.W."/>
        </authorList>
    </citation>
    <scope>NUCLEOTIDE SEQUENCE [LARGE SCALE GENOMIC DNA]</scope>
    <source>
        <strain evidence="3">NRRL YB-2248</strain>
    </source>
</reference>
<evidence type="ECO:0000313" key="3">
    <source>
        <dbReference type="Proteomes" id="UP000094801"/>
    </source>
</evidence>
<feature type="compositionally biased region" description="Low complexity" evidence="1">
    <location>
        <begin position="110"/>
        <end position="124"/>
    </location>
</feature>
<dbReference type="EMBL" id="KV453847">
    <property type="protein sequence ID" value="ODV88150.1"/>
    <property type="molecule type" value="Genomic_DNA"/>
</dbReference>
<accession>A0A1E4T8S1</accession>
<feature type="non-terminal residue" evidence="2">
    <location>
        <position position="1"/>
    </location>
</feature>
<organism evidence="2 3">
    <name type="scientific">[Candida] arabinofermentans NRRL YB-2248</name>
    <dbReference type="NCBI Taxonomy" id="983967"/>
    <lineage>
        <taxon>Eukaryota</taxon>
        <taxon>Fungi</taxon>
        <taxon>Dikarya</taxon>
        <taxon>Ascomycota</taxon>
        <taxon>Saccharomycotina</taxon>
        <taxon>Pichiomycetes</taxon>
        <taxon>Pichiales</taxon>
        <taxon>Pichiaceae</taxon>
        <taxon>Ogataea</taxon>
        <taxon>Ogataea/Candida clade</taxon>
    </lineage>
</organism>
<feature type="region of interest" description="Disordered" evidence="1">
    <location>
        <begin position="139"/>
        <end position="178"/>
    </location>
</feature>
<feature type="region of interest" description="Disordered" evidence="1">
    <location>
        <begin position="95"/>
        <end position="124"/>
    </location>
</feature>
<dbReference type="Proteomes" id="UP000094801">
    <property type="component" value="Unassembled WGS sequence"/>
</dbReference>
<evidence type="ECO:0000313" key="2">
    <source>
        <dbReference type="EMBL" id="ODV88150.1"/>
    </source>
</evidence>
<name>A0A1E4T8S1_9ASCO</name>
<evidence type="ECO:0000256" key="1">
    <source>
        <dbReference type="SAM" id="MobiDB-lite"/>
    </source>
</evidence>
<gene>
    <name evidence="2" type="ORF">CANARDRAFT_26311</name>
</gene>